<dbReference type="PROSITE" id="PS50125">
    <property type="entry name" value="GUANYLATE_CYCLASE_2"/>
    <property type="match status" value="1"/>
</dbReference>
<feature type="repeat" description="TPR" evidence="1">
    <location>
        <begin position="450"/>
        <end position="483"/>
    </location>
</feature>
<proteinExistence type="predicted"/>
<evidence type="ECO:0000259" key="2">
    <source>
        <dbReference type="PROSITE" id="PS50125"/>
    </source>
</evidence>
<reference evidence="3 4" key="1">
    <citation type="submission" date="2020-08" db="EMBL/GenBank/DDBJ databases">
        <title>Genomic Encyclopedia of Type Strains, Phase III (KMG-III): the genomes of soil and plant-associated and newly described type strains.</title>
        <authorList>
            <person name="Whitman W."/>
        </authorList>
    </citation>
    <scope>NUCLEOTIDE SEQUENCE [LARGE SCALE GENOMIC DNA]</scope>
    <source>
        <strain evidence="3 4">CECT 8803</strain>
    </source>
</reference>
<organism evidence="3 4">
    <name type="scientific">Limibacillus halophilus</name>
    <dbReference type="NCBI Taxonomy" id="1579333"/>
    <lineage>
        <taxon>Bacteria</taxon>
        <taxon>Pseudomonadati</taxon>
        <taxon>Pseudomonadota</taxon>
        <taxon>Alphaproteobacteria</taxon>
        <taxon>Rhodospirillales</taxon>
        <taxon>Rhodovibrionaceae</taxon>
        <taxon>Limibacillus</taxon>
    </lineage>
</organism>
<dbReference type="Gene3D" id="1.25.40.10">
    <property type="entry name" value="Tetratricopeptide repeat domain"/>
    <property type="match status" value="1"/>
</dbReference>
<dbReference type="InterPro" id="IPR001054">
    <property type="entry name" value="A/G_cyclase"/>
</dbReference>
<dbReference type="PANTHER" id="PTHR43081">
    <property type="entry name" value="ADENYLATE CYCLASE, TERMINAL-DIFFERENTIATION SPECIFIC-RELATED"/>
    <property type="match status" value="1"/>
</dbReference>
<dbReference type="EC" id="4.6.1.1" evidence="3"/>
<dbReference type="SUPFAM" id="SSF48452">
    <property type="entry name" value="TPR-like"/>
    <property type="match status" value="1"/>
</dbReference>
<dbReference type="PROSITE" id="PS50005">
    <property type="entry name" value="TPR"/>
    <property type="match status" value="1"/>
</dbReference>
<gene>
    <name evidence="3" type="ORF">FHR98_000830</name>
</gene>
<keyword evidence="3" id="KW-0456">Lyase</keyword>
<evidence type="ECO:0000313" key="4">
    <source>
        <dbReference type="Proteomes" id="UP000581135"/>
    </source>
</evidence>
<feature type="domain" description="Guanylate cyclase" evidence="2">
    <location>
        <begin position="7"/>
        <end position="122"/>
    </location>
</feature>
<accession>A0A839SQN5</accession>
<dbReference type="CDD" id="cd07302">
    <property type="entry name" value="CHD"/>
    <property type="match status" value="1"/>
</dbReference>
<keyword evidence="4" id="KW-1185">Reference proteome</keyword>
<protein>
    <submittedName>
        <fullName evidence="3">Adenylate cyclase</fullName>
        <ecNumber evidence="3">4.6.1.1</ecNumber>
    </submittedName>
</protein>
<dbReference type="InterPro" id="IPR029787">
    <property type="entry name" value="Nucleotide_cyclase"/>
</dbReference>
<dbReference type="InterPro" id="IPR019734">
    <property type="entry name" value="TPR_rpt"/>
</dbReference>
<sequence length="587" mass="64765">MGRRLAAIFAGDVVGFSRLMGLDETGTLARLKQVRKTVVQPKIDQHHGRVVKLMGDGLLVEFGSVVDAVTCAIEIQQTLTTQEQSQPDERQIRLRIGVNLGDIILEGSDIYGDGVNIAARLETLSNPGGVCISGAVYEQVHRQLPFGFEDGGEQALKNIDRPIRVWRWLPDAASIAAALPLSAGLAKRPDKPSIAVLPFDNMSGDPEQEFFADGMTEDIITALSRMPWFFVIARNSSFTYKGRSMDVKQVSAELGVKYLLEGSVRKAGERLRITAQLIDATTGNHVWAERFDRMLADIFDVQDEVTASIVGAIAPEFLLVEAQQAKRKDASQLDAWECVMRGRAHLWKLGRRDANEARLLFERAISLVPSGEFGMSDLALVHFLESYYRWSDDPATSLQAMASTAKDAVAIDDTDPWALTILSWSNVVTHQWDEVLPPVERAIDLSPNFASAIGIRGAALALLGEAEKGIDSISQAIRLSPRDGMVVFWLMGLFWAYMSLERHGEAASTARQAIRLAPRNPTFRRQLASALAWQDRMEEARQAVEDYRTLEPTHTTADAAMVPSKIPADIERFVEGLRRAGLPDSLS</sequence>
<dbReference type="GO" id="GO:0006171">
    <property type="term" value="P:cAMP biosynthetic process"/>
    <property type="evidence" value="ECO:0007669"/>
    <property type="project" value="TreeGrafter"/>
</dbReference>
<dbReference type="InterPro" id="IPR011990">
    <property type="entry name" value="TPR-like_helical_dom_sf"/>
</dbReference>
<dbReference type="AlphaFoldDB" id="A0A839SQN5"/>
<comment type="caution">
    <text evidence="3">The sequence shown here is derived from an EMBL/GenBank/DDBJ whole genome shotgun (WGS) entry which is preliminary data.</text>
</comment>
<dbReference type="GO" id="GO:0004016">
    <property type="term" value="F:adenylate cyclase activity"/>
    <property type="evidence" value="ECO:0007669"/>
    <property type="project" value="UniProtKB-EC"/>
</dbReference>
<name>A0A839SQN5_9PROT</name>
<evidence type="ECO:0000313" key="3">
    <source>
        <dbReference type="EMBL" id="MBB3064558.1"/>
    </source>
</evidence>
<dbReference type="Gene3D" id="3.30.70.1230">
    <property type="entry name" value="Nucleotide cyclase"/>
    <property type="match status" value="1"/>
</dbReference>
<dbReference type="PANTHER" id="PTHR43081:SF19">
    <property type="entry name" value="PH-SENSITIVE ADENYLATE CYCLASE RV1264"/>
    <property type="match status" value="1"/>
</dbReference>
<dbReference type="Proteomes" id="UP000581135">
    <property type="component" value="Unassembled WGS sequence"/>
</dbReference>
<dbReference type="SUPFAM" id="SSF55073">
    <property type="entry name" value="Nucleotide cyclase"/>
    <property type="match status" value="1"/>
</dbReference>
<dbReference type="InterPro" id="IPR050697">
    <property type="entry name" value="Adenylyl/Guanylyl_Cyclase_3/4"/>
</dbReference>
<evidence type="ECO:0000256" key="1">
    <source>
        <dbReference type="PROSITE-ProRule" id="PRU00339"/>
    </source>
</evidence>
<dbReference type="RefSeq" id="WP_183415371.1">
    <property type="nucleotide sequence ID" value="NZ_JACHXA010000002.1"/>
</dbReference>
<keyword evidence="1" id="KW-0802">TPR repeat</keyword>
<dbReference type="GO" id="GO:0035556">
    <property type="term" value="P:intracellular signal transduction"/>
    <property type="evidence" value="ECO:0007669"/>
    <property type="project" value="InterPro"/>
</dbReference>
<dbReference type="Pfam" id="PF00211">
    <property type="entry name" value="Guanylate_cyc"/>
    <property type="match status" value="1"/>
</dbReference>
<dbReference type="Gene3D" id="3.40.50.10610">
    <property type="entry name" value="ABC-type transport auxiliary lipoprotein component"/>
    <property type="match status" value="1"/>
</dbReference>
<dbReference type="EMBL" id="JACHXA010000002">
    <property type="protein sequence ID" value="MBB3064558.1"/>
    <property type="molecule type" value="Genomic_DNA"/>
</dbReference>